<feature type="domain" description="Multidrug resistance protein MdtA-like C-terminal permuted SH3" evidence="4">
    <location>
        <begin position="318"/>
        <end position="377"/>
    </location>
</feature>
<proteinExistence type="inferred from homology"/>
<dbReference type="PANTHER" id="PTHR30469:SF15">
    <property type="entry name" value="HLYD FAMILY OF SECRETION PROTEINS"/>
    <property type="match status" value="1"/>
</dbReference>
<dbReference type="Gene3D" id="2.40.420.20">
    <property type="match status" value="1"/>
</dbReference>
<dbReference type="Pfam" id="PF25967">
    <property type="entry name" value="RND-MFP_C"/>
    <property type="match status" value="1"/>
</dbReference>
<evidence type="ECO:0000313" key="6">
    <source>
        <dbReference type="Proteomes" id="UP000050956"/>
    </source>
</evidence>
<dbReference type="Proteomes" id="UP000050956">
    <property type="component" value="Unassembled WGS sequence"/>
</dbReference>
<evidence type="ECO:0000259" key="4">
    <source>
        <dbReference type="Pfam" id="PF25967"/>
    </source>
</evidence>
<dbReference type="InterPro" id="IPR006143">
    <property type="entry name" value="RND_pump_MFP"/>
</dbReference>
<evidence type="ECO:0000259" key="3">
    <source>
        <dbReference type="Pfam" id="PF25954"/>
    </source>
</evidence>
<dbReference type="Gene3D" id="2.40.30.170">
    <property type="match status" value="1"/>
</dbReference>
<organism evidence="5 6">
    <name type="scientific">Stenotrophomonas ginsengisoli</name>
    <dbReference type="NCBI Taxonomy" id="336566"/>
    <lineage>
        <taxon>Bacteria</taxon>
        <taxon>Pseudomonadati</taxon>
        <taxon>Pseudomonadota</taxon>
        <taxon>Gammaproteobacteria</taxon>
        <taxon>Lysobacterales</taxon>
        <taxon>Lysobacteraceae</taxon>
        <taxon>Stenotrophomonas</taxon>
    </lineage>
</organism>
<dbReference type="AlphaFoldDB" id="A0A0R0D7X5"/>
<comment type="similarity">
    <text evidence="1">Belongs to the membrane fusion protein (MFP) (TC 8.A.1) family.</text>
</comment>
<dbReference type="EMBL" id="LDJM01000016">
    <property type="protein sequence ID" value="KRG77765.1"/>
    <property type="molecule type" value="Genomic_DNA"/>
</dbReference>
<dbReference type="RefSeq" id="WP_083489742.1">
    <property type="nucleotide sequence ID" value="NZ_LDJM01000016.1"/>
</dbReference>
<feature type="domain" description="CusB-like beta-barrel" evidence="3">
    <location>
        <begin position="242"/>
        <end position="311"/>
    </location>
</feature>
<dbReference type="InterPro" id="IPR058627">
    <property type="entry name" value="MdtA-like_C"/>
</dbReference>
<dbReference type="Gene3D" id="2.40.50.100">
    <property type="match status" value="2"/>
</dbReference>
<keyword evidence="6" id="KW-1185">Reference proteome</keyword>
<evidence type="ECO:0000256" key="1">
    <source>
        <dbReference type="ARBA" id="ARBA00009477"/>
    </source>
</evidence>
<protein>
    <recommendedName>
        <fullName evidence="7">RND efflux pump membrane fusion protein barrel-sandwich domain-containing protein</fullName>
    </recommendedName>
</protein>
<dbReference type="PANTHER" id="PTHR30469">
    <property type="entry name" value="MULTIDRUG RESISTANCE PROTEIN MDTA"/>
    <property type="match status" value="1"/>
</dbReference>
<accession>A0A0R0D7X5</accession>
<dbReference type="Gene3D" id="1.10.287.470">
    <property type="entry name" value="Helix hairpin bin"/>
    <property type="match status" value="1"/>
</dbReference>
<gene>
    <name evidence="5" type="ORF">ABB30_06600</name>
</gene>
<reference evidence="5 6" key="1">
    <citation type="submission" date="2015-05" db="EMBL/GenBank/DDBJ databases">
        <title>Genome sequencing and analysis of members of genus Stenotrophomonas.</title>
        <authorList>
            <person name="Patil P.P."/>
            <person name="Midha S."/>
            <person name="Patil P.B."/>
        </authorList>
    </citation>
    <scope>NUCLEOTIDE SEQUENCE [LARGE SCALE GENOMIC DNA]</scope>
    <source>
        <strain evidence="5 6">DSM 24757</strain>
    </source>
</reference>
<comment type="caution">
    <text evidence="5">The sequence shown here is derived from an EMBL/GenBank/DDBJ whole genome shotgun (WGS) entry which is preliminary data.</text>
</comment>
<keyword evidence="2" id="KW-0175">Coiled coil</keyword>
<dbReference type="Pfam" id="PF25954">
    <property type="entry name" value="Beta-barrel_RND_2"/>
    <property type="match status" value="1"/>
</dbReference>
<dbReference type="PATRIC" id="fig|336566.3.peg.667"/>
<name>A0A0R0D7X5_9GAMM</name>
<sequence length="405" mass="42869">MTDSRPRLRRWKAAALLLAGLAAATVLLGRCRGPQLDVTRINTQALEQRVVASGRVSAVSRVQVGSEVAGVVLERRVNEGDRVEPGQVLLVLRADDLAANLAEARASLATLEQSRRPQAQASLREAQAQLAQAEREYQRRQALGQQQLVARESVEQARQAMVSAQASRDQARSAWQALDNGGAEAAQQAARVAAAQAALDKTTVRATVAGTVLTRAVEPGDTVQPGSVLLELASDGPTELRVPVDEKNLGVLAVGQHAQAVADAWPDRPFPATVSWIAPSVDSSRGSVEVRLEVDPVPDFLHQDLTVSVNILSARKDQALVVPNTALLGTANGGSQASVWQVRDGRLHRTPVSLGLRGTSASEVLGGLAAGDRVVIDARATLQQDQRVRARDVPTTAGDLPAQAD</sequence>
<dbReference type="OrthoDB" id="9806939at2"/>
<dbReference type="SUPFAM" id="SSF111369">
    <property type="entry name" value="HlyD-like secretion proteins"/>
    <property type="match status" value="2"/>
</dbReference>
<dbReference type="InterPro" id="IPR058792">
    <property type="entry name" value="Beta-barrel_RND_2"/>
</dbReference>
<dbReference type="GO" id="GO:0015562">
    <property type="term" value="F:efflux transmembrane transporter activity"/>
    <property type="evidence" value="ECO:0007669"/>
    <property type="project" value="TreeGrafter"/>
</dbReference>
<evidence type="ECO:0000313" key="5">
    <source>
        <dbReference type="EMBL" id="KRG77765.1"/>
    </source>
</evidence>
<evidence type="ECO:0000256" key="2">
    <source>
        <dbReference type="SAM" id="Coils"/>
    </source>
</evidence>
<dbReference type="GO" id="GO:1990281">
    <property type="term" value="C:efflux pump complex"/>
    <property type="evidence" value="ECO:0007669"/>
    <property type="project" value="TreeGrafter"/>
</dbReference>
<dbReference type="STRING" id="336566.ABB30_06600"/>
<evidence type="ECO:0008006" key="7">
    <source>
        <dbReference type="Google" id="ProtNLM"/>
    </source>
</evidence>
<dbReference type="NCBIfam" id="TIGR01730">
    <property type="entry name" value="RND_mfp"/>
    <property type="match status" value="1"/>
</dbReference>
<feature type="coiled-coil region" evidence="2">
    <location>
        <begin position="94"/>
        <end position="174"/>
    </location>
</feature>